<evidence type="ECO:0000256" key="2">
    <source>
        <dbReference type="ARBA" id="ARBA00022490"/>
    </source>
</evidence>
<dbReference type="InterPro" id="IPR007259">
    <property type="entry name" value="GCP"/>
</dbReference>
<name>A0AAV8VQC9_9CUCU</name>
<dbReference type="GO" id="GO:0051225">
    <property type="term" value="P:spindle assembly"/>
    <property type="evidence" value="ECO:0007669"/>
    <property type="project" value="TreeGrafter"/>
</dbReference>
<dbReference type="Pfam" id="PF04130">
    <property type="entry name" value="GCP_C_terminal"/>
    <property type="match status" value="1"/>
</dbReference>
<organism evidence="9 10">
    <name type="scientific">Exocentrus adspersus</name>
    <dbReference type="NCBI Taxonomy" id="1586481"/>
    <lineage>
        <taxon>Eukaryota</taxon>
        <taxon>Metazoa</taxon>
        <taxon>Ecdysozoa</taxon>
        <taxon>Arthropoda</taxon>
        <taxon>Hexapoda</taxon>
        <taxon>Insecta</taxon>
        <taxon>Pterygota</taxon>
        <taxon>Neoptera</taxon>
        <taxon>Endopterygota</taxon>
        <taxon>Coleoptera</taxon>
        <taxon>Polyphaga</taxon>
        <taxon>Cucujiformia</taxon>
        <taxon>Chrysomeloidea</taxon>
        <taxon>Cerambycidae</taxon>
        <taxon>Lamiinae</taxon>
        <taxon>Acanthocinini</taxon>
        <taxon>Exocentrus</taxon>
    </lineage>
</organism>
<evidence type="ECO:0000259" key="8">
    <source>
        <dbReference type="Pfam" id="PF17681"/>
    </source>
</evidence>
<dbReference type="GO" id="GO:0000922">
    <property type="term" value="C:spindle pole"/>
    <property type="evidence" value="ECO:0007669"/>
    <property type="project" value="InterPro"/>
</dbReference>
<keyword evidence="3 5" id="KW-0493">Microtubule</keyword>
<dbReference type="GO" id="GO:0051011">
    <property type="term" value="F:microtubule minus-end binding"/>
    <property type="evidence" value="ECO:0007669"/>
    <property type="project" value="TreeGrafter"/>
</dbReference>
<evidence type="ECO:0000256" key="6">
    <source>
        <dbReference type="SAM" id="MobiDB-lite"/>
    </source>
</evidence>
<feature type="region of interest" description="Disordered" evidence="6">
    <location>
        <begin position="148"/>
        <end position="173"/>
    </location>
</feature>
<accession>A0AAV8VQC9</accession>
<dbReference type="CDD" id="cd22572">
    <property type="entry name" value="GCP5_NTD"/>
    <property type="match status" value="1"/>
</dbReference>
<dbReference type="Proteomes" id="UP001159042">
    <property type="component" value="Unassembled WGS sequence"/>
</dbReference>
<dbReference type="InterPro" id="IPR042241">
    <property type="entry name" value="GCP_C_sf"/>
</dbReference>
<dbReference type="GO" id="GO:0043015">
    <property type="term" value="F:gamma-tubulin binding"/>
    <property type="evidence" value="ECO:0007669"/>
    <property type="project" value="InterPro"/>
</dbReference>
<evidence type="ECO:0000259" key="7">
    <source>
        <dbReference type="Pfam" id="PF04130"/>
    </source>
</evidence>
<evidence type="ECO:0000313" key="9">
    <source>
        <dbReference type="EMBL" id="KAJ8916483.1"/>
    </source>
</evidence>
<reference evidence="9 10" key="1">
    <citation type="journal article" date="2023" name="Insect Mol. Biol.">
        <title>Genome sequencing provides insights into the evolution of gene families encoding plant cell wall-degrading enzymes in longhorned beetles.</title>
        <authorList>
            <person name="Shin N.R."/>
            <person name="Okamura Y."/>
            <person name="Kirsch R."/>
            <person name="Pauchet Y."/>
        </authorList>
    </citation>
    <scope>NUCLEOTIDE SEQUENCE [LARGE SCALE GENOMIC DNA]</scope>
    <source>
        <strain evidence="9">EAD_L_NR</strain>
    </source>
</reference>
<dbReference type="PANTHER" id="PTHR19302:SF33">
    <property type="entry name" value="GAMMA-TUBULIN COMPLEX COMPONENT 5"/>
    <property type="match status" value="1"/>
</dbReference>
<evidence type="ECO:0000313" key="10">
    <source>
        <dbReference type="Proteomes" id="UP001159042"/>
    </source>
</evidence>
<proteinExistence type="inferred from homology"/>
<dbReference type="InterPro" id="IPR059169">
    <property type="entry name" value="GCP5_N_ext"/>
</dbReference>
<dbReference type="GO" id="GO:0051321">
    <property type="term" value="P:meiotic cell cycle"/>
    <property type="evidence" value="ECO:0007669"/>
    <property type="project" value="TreeGrafter"/>
</dbReference>
<sequence length="954" mass="110919">MSRQISEETVAAARDLIAQITSFQDDTDAFANIHKHILAVLKKSDTMYFLNKREVDGSVAGMAEKFNFHGFFPQAKALEEAYKVYVSDNLPKSELVTRLNVVKLLLCLSERPTSNFLENPEEFVSETVVEEEEIDWAEYLNEGIDAWNPNFDNESEESETSLTDEETKDEGNETGLGAVQMPILIDGTEKDTVVDLTTNREELLATVQHSWYVDERFFHAPFSNWREANIGILWDKFLEDQVKGLVPIETSCVLSEYKVIREVLWQMWSLHSSAVFELVGDRIKPKDNVTISSVRAEALENFLRQFVPYMEVLDYFREFSKSLDIVDHELIMAVPQTYRYYNGSLLNILGPVYKKLSQLEDTVREQETTYTLLNLADDLKSIMEPVMVLERIHKEAVIDFYENTRLRCATVLLSRLHDSLQYSVNKLEQDLRLTLFLESFQHYFTLVDAWLMKGNLSDYSSEFVIVNKNKNLYGTPCETGQECETSTLSPDSDNWKMKFELRDELDETCANNGMIRILKEIVLQIGRNIHLLRLLGKFSVVKRCKETIYEEFVRKTLEELGDFFGAETVEAAVEDEIFYDCVSEKKYKYPVVCTDECGQPTDMDKLENLVDTTDGFLMLAFEDYLVDKPAPIAKPEQTLFEKVAGITTTMFPTSNFFEKILNGMLRERFTISGLMVKNILIEEYLLEKQFQFLRHVFLFYDDMIFPFYRRLFEKTNVKSQTWGNDIWLSAHLQDTVMDAYPEFYDTCRVQVKETWRQCLDSLDACGSISVQYEVRWPLNIVITAAQMAVYQDIFRFVMKIKWALYTVNHLVFTDLEPKTRESLPRASRVVVMRLKYLKFALTHLLNSLQHYVFCFVFTRCLQKFELDFEKANDLASIMASHADFIGTVYAMVMDMRRSGSEAPAFKNVMECVKLLKLMWKRSELATPERLRDCYRVYKRAFAALDPIVCPVYIF</sequence>
<dbReference type="PANTHER" id="PTHR19302">
    <property type="entry name" value="GAMMA TUBULIN COMPLEX PROTEIN"/>
    <property type="match status" value="1"/>
</dbReference>
<dbReference type="InterPro" id="IPR041470">
    <property type="entry name" value="GCP_N"/>
</dbReference>
<comment type="similarity">
    <text evidence="1 5">Belongs to the TUBGCP family.</text>
</comment>
<protein>
    <recommendedName>
        <fullName evidence="5">Gamma-tubulin complex component</fullName>
    </recommendedName>
</protein>
<dbReference type="InterPro" id="IPR040457">
    <property type="entry name" value="GCP_C"/>
</dbReference>
<gene>
    <name evidence="9" type="ORF">NQ315_000125</name>
</gene>
<evidence type="ECO:0000256" key="3">
    <source>
        <dbReference type="ARBA" id="ARBA00022701"/>
    </source>
</evidence>
<dbReference type="EMBL" id="JANEYG010000041">
    <property type="protein sequence ID" value="KAJ8916483.1"/>
    <property type="molecule type" value="Genomic_DNA"/>
</dbReference>
<feature type="domain" description="Gamma tubulin complex component protein N-terminal" evidence="8">
    <location>
        <begin position="260"/>
        <end position="546"/>
    </location>
</feature>
<comment type="caution">
    <text evidence="9">The sequence shown here is derived from an EMBL/GenBank/DDBJ whole genome shotgun (WGS) entry which is preliminary data.</text>
</comment>
<feature type="compositionally biased region" description="Acidic residues" evidence="6">
    <location>
        <begin position="153"/>
        <end position="168"/>
    </location>
</feature>
<dbReference type="GO" id="GO:0031122">
    <property type="term" value="P:cytoplasmic microtubule organization"/>
    <property type="evidence" value="ECO:0007669"/>
    <property type="project" value="TreeGrafter"/>
</dbReference>
<keyword evidence="2 5" id="KW-0963">Cytoplasm</keyword>
<dbReference type="GO" id="GO:0000278">
    <property type="term" value="P:mitotic cell cycle"/>
    <property type="evidence" value="ECO:0007669"/>
    <property type="project" value="TreeGrafter"/>
</dbReference>
<evidence type="ECO:0000256" key="1">
    <source>
        <dbReference type="ARBA" id="ARBA00010337"/>
    </source>
</evidence>
<keyword evidence="4 5" id="KW-0206">Cytoskeleton</keyword>
<comment type="subcellular location">
    <subcellularLocation>
        <location evidence="5">Cytoplasm</location>
        <location evidence="5">Cytoskeleton</location>
        <location evidence="5">Microtubule organizing center</location>
    </subcellularLocation>
</comment>
<evidence type="ECO:0000256" key="4">
    <source>
        <dbReference type="ARBA" id="ARBA00023212"/>
    </source>
</evidence>
<evidence type="ECO:0000256" key="5">
    <source>
        <dbReference type="RuleBase" id="RU363050"/>
    </source>
</evidence>
<keyword evidence="10" id="KW-1185">Reference proteome</keyword>
<dbReference type="GO" id="GO:0000930">
    <property type="term" value="C:gamma-tubulin complex"/>
    <property type="evidence" value="ECO:0007669"/>
    <property type="project" value="TreeGrafter"/>
</dbReference>
<dbReference type="Pfam" id="PF17681">
    <property type="entry name" value="GCP_N_terminal"/>
    <property type="match status" value="1"/>
</dbReference>
<feature type="domain" description="Gamma tubulin complex component C-terminal" evidence="7">
    <location>
        <begin position="688"/>
        <end position="910"/>
    </location>
</feature>
<dbReference type="AlphaFoldDB" id="A0AAV8VQC9"/>
<dbReference type="Gene3D" id="1.20.120.1900">
    <property type="entry name" value="Gamma-tubulin complex, C-terminal domain"/>
    <property type="match status" value="1"/>
</dbReference>
<dbReference type="GO" id="GO:0005874">
    <property type="term" value="C:microtubule"/>
    <property type="evidence" value="ECO:0007669"/>
    <property type="project" value="UniProtKB-KW"/>
</dbReference>
<dbReference type="GO" id="GO:0007020">
    <property type="term" value="P:microtubule nucleation"/>
    <property type="evidence" value="ECO:0007669"/>
    <property type="project" value="InterPro"/>
</dbReference>